<dbReference type="AlphaFoldDB" id="A0A1V1PG37"/>
<dbReference type="PANTHER" id="PTHR38449">
    <property type="entry name" value="REGULATORY PROTEIN TM_1690-RELATED"/>
    <property type="match status" value="1"/>
</dbReference>
<protein>
    <recommendedName>
        <fullName evidence="1">Putative regulatory protein OMM_06734</fullName>
    </recommendedName>
</protein>
<accession>A0A1V1PG37</accession>
<organism evidence="2 3">
    <name type="scientific">Candidatus Magnetoglobus multicellularis str. Araruama</name>
    <dbReference type="NCBI Taxonomy" id="890399"/>
    <lineage>
        <taxon>Bacteria</taxon>
        <taxon>Pseudomonadati</taxon>
        <taxon>Thermodesulfobacteriota</taxon>
        <taxon>Desulfobacteria</taxon>
        <taxon>Desulfobacterales</taxon>
        <taxon>Desulfobacteraceae</taxon>
        <taxon>Candidatus Magnetoglobus</taxon>
    </lineage>
</organism>
<reference evidence="3" key="1">
    <citation type="submission" date="2012-11" db="EMBL/GenBank/DDBJ databases">
        <authorList>
            <person name="Lucero-Rivera Y.E."/>
            <person name="Tovar-Ramirez D."/>
        </authorList>
    </citation>
    <scope>NUCLEOTIDE SEQUENCE [LARGE SCALE GENOMIC DNA]</scope>
    <source>
        <strain evidence="3">Araruama</strain>
    </source>
</reference>
<comment type="similarity">
    <text evidence="1">Belongs to the RemA family.</text>
</comment>
<dbReference type="PANTHER" id="PTHR38449:SF1">
    <property type="entry name" value="REGULATORY PROTEIN SSL2874-RELATED"/>
    <property type="match status" value="1"/>
</dbReference>
<evidence type="ECO:0000313" key="2">
    <source>
        <dbReference type="EMBL" id="ETR73770.1"/>
    </source>
</evidence>
<name>A0A1V1PG37_9BACT</name>
<evidence type="ECO:0000313" key="3">
    <source>
        <dbReference type="Proteomes" id="UP000189670"/>
    </source>
</evidence>
<dbReference type="Proteomes" id="UP000189670">
    <property type="component" value="Unassembled WGS sequence"/>
</dbReference>
<dbReference type="HAMAP" id="MF_01503">
    <property type="entry name" value="RemA"/>
    <property type="match status" value="1"/>
</dbReference>
<comment type="caution">
    <text evidence="2">The sequence shown here is derived from an EMBL/GenBank/DDBJ whole genome shotgun (WGS) entry which is preliminary data.</text>
</comment>
<sequence length="97" mass="11116">MNMEQNLINIGFNNTIVCDRVVSILSPNTAPMKRLKDEAREDRRLIDATHGRKTRSMIITDSNHLILSAIQPETISQRYELCRGNEKTIKFSDKGIE</sequence>
<proteinExistence type="inferred from homology"/>
<evidence type="ECO:0000256" key="1">
    <source>
        <dbReference type="HAMAP-Rule" id="MF_01503"/>
    </source>
</evidence>
<dbReference type="Pfam" id="PF04025">
    <property type="entry name" value="RemA-like"/>
    <property type="match status" value="1"/>
</dbReference>
<dbReference type="NCBIfam" id="NF003315">
    <property type="entry name" value="PRK04323.1"/>
    <property type="match status" value="1"/>
</dbReference>
<dbReference type="InterPro" id="IPR007169">
    <property type="entry name" value="RemA-like"/>
</dbReference>
<dbReference type="EMBL" id="ATBP01000039">
    <property type="protein sequence ID" value="ETR73770.1"/>
    <property type="molecule type" value="Genomic_DNA"/>
</dbReference>
<gene>
    <name evidence="2" type="ORF">OMM_06734</name>
</gene>